<dbReference type="InterPro" id="IPR016024">
    <property type="entry name" value="ARM-type_fold"/>
</dbReference>
<protein>
    <submittedName>
        <fullName evidence="2">HEAT repeat protein</fullName>
    </submittedName>
</protein>
<dbReference type="Gene3D" id="1.25.10.10">
    <property type="entry name" value="Leucine-rich Repeat Variant"/>
    <property type="match status" value="2"/>
</dbReference>
<name>A0A0W0GFV0_9CHLR</name>
<comment type="caution">
    <text evidence="2">The sequence shown here is derived from an EMBL/GenBank/DDBJ whole genome shotgun (WGS) entry which is preliminary data.</text>
</comment>
<reference evidence="2 3" key="1">
    <citation type="submission" date="2015-06" db="EMBL/GenBank/DDBJ databases">
        <title>Genome sequence of the organohalide-respiring Dehalogenimonas alkenigignens type strain (IP3-3T).</title>
        <authorList>
            <person name="Key T.A."/>
            <person name="Richmond D.P."/>
            <person name="Bowman K.S."/>
            <person name="Cho Y.-J."/>
            <person name="Chun J."/>
            <person name="da Costa M.S."/>
            <person name="Rainey F.A."/>
            <person name="Moe W.M."/>
        </authorList>
    </citation>
    <scope>NUCLEOTIDE SEQUENCE [LARGE SCALE GENOMIC DNA]</scope>
    <source>
        <strain evidence="2 3">IP3-3</strain>
    </source>
</reference>
<dbReference type="AlphaFoldDB" id="A0A0W0GFV0"/>
<dbReference type="InterPro" id="IPR011989">
    <property type="entry name" value="ARM-like"/>
</dbReference>
<dbReference type="EMBL" id="LFDV01000002">
    <property type="protein sequence ID" value="KTB47436.1"/>
    <property type="molecule type" value="Genomic_DNA"/>
</dbReference>
<accession>A0A0W0GFV0</accession>
<sequence length="339" mass="36618">MAAPGRKTKPEKPSFQSVIQKLTQGDRKLSSTDIAALSLAAPQDQALFKERWPDIAAEVKAGLLGRMEELAEGDATLDFSALYRVMLADPLPAVRAAALRGLWESEDPTLIRKLIPVMQSDPDAGVRAAAAEALGKFAMLAEHGKLRPETEELLAASLLGVFSDAGEETAVRRRALEAAAYLSRHEVRQAITDAYDSGDPELKAASLFAVGRNLDSSWLETLLDETTAELPEIRYEAAAALGEYEDERAVPCLIRLTADCDAEVRLAAITALGKVGGKLSKAHLEELTRSEDEAVREMAAEALEDLAEAAGLLSGEIETVRPVDAEEEERYWDGETYAG</sequence>
<evidence type="ECO:0000313" key="2">
    <source>
        <dbReference type="EMBL" id="KTB47436.1"/>
    </source>
</evidence>
<dbReference type="Proteomes" id="UP000053947">
    <property type="component" value="Unassembled WGS sequence"/>
</dbReference>
<dbReference type="Pfam" id="PF13646">
    <property type="entry name" value="HEAT_2"/>
    <property type="match status" value="2"/>
</dbReference>
<dbReference type="InterPro" id="IPR021133">
    <property type="entry name" value="HEAT_type_2"/>
</dbReference>
<dbReference type="SMART" id="SM00567">
    <property type="entry name" value="EZ_HEAT"/>
    <property type="match status" value="4"/>
</dbReference>
<dbReference type="PANTHER" id="PTHR12697:SF5">
    <property type="entry name" value="DEOXYHYPUSINE HYDROXYLASE"/>
    <property type="match status" value="1"/>
</dbReference>
<keyword evidence="3" id="KW-1185">Reference proteome</keyword>
<proteinExistence type="predicted"/>
<dbReference type="SUPFAM" id="SSF48371">
    <property type="entry name" value="ARM repeat"/>
    <property type="match status" value="1"/>
</dbReference>
<dbReference type="PROSITE" id="PS50077">
    <property type="entry name" value="HEAT_REPEAT"/>
    <property type="match status" value="1"/>
</dbReference>
<gene>
    <name evidence="2" type="ORF">DEALK_02810</name>
</gene>
<organism evidence="2 3">
    <name type="scientific">Dehalogenimonas alkenigignens</name>
    <dbReference type="NCBI Taxonomy" id="1217799"/>
    <lineage>
        <taxon>Bacteria</taxon>
        <taxon>Bacillati</taxon>
        <taxon>Chloroflexota</taxon>
        <taxon>Dehalococcoidia</taxon>
        <taxon>Dehalococcoidales</taxon>
        <taxon>Dehalococcoidaceae</taxon>
        <taxon>Dehalogenimonas</taxon>
    </lineage>
</organism>
<dbReference type="RefSeq" id="WP_058438005.1">
    <property type="nucleotide sequence ID" value="NZ_KQ758903.1"/>
</dbReference>
<dbReference type="PANTHER" id="PTHR12697">
    <property type="entry name" value="PBS LYASE HEAT-LIKE PROTEIN"/>
    <property type="match status" value="1"/>
</dbReference>
<comment type="function">
    <text evidence="1">Catalyzes the hydroxylation of the N(6)-(4-aminobutyl)-L-lysine intermediate produced by deoxyhypusine synthase/DHPS on a critical lysine of the eukaryotic translation initiation factor 5A/eIF-5A. This is the second step of the post-translational modification of that lysine into an unusual amino acid residue named hypusine. Hypusination is unique to mature eIF-5A factor and is essential for its function.</text>
</comment>
<dbReference type="GO" id="GO:0016491">
    <property type="term" value="F:oxidoreductase activity"/>
    <property type="evidence" value="ECO:0007669"/>
    <property type="project" value="TreeGrafter"/>
</dbReference>
<dbReference type="InterPro" id="IPR004155">
    <property type="entry name" value="PBS_lyase_HEAT"/>
</dbReference>
<evidence type="ECO:0000256" key="1">
    <source>
        <dbReference type="ARBA" id="ARBA00045876"/>
    </source>
</evidence>
<evidence type="ECO:0000313" key="3">
    <source>
        <dbReference type="Proteomes" id="UP000053947"/>
    </source>
</evidence>
<dbReference type="STRING" id="1217799.DEALK_02810"/>